<dbReference type="PANTHER" id="PTHR28096">
    <property type="entry name" value="PROTEIN FAF1"/>
    <property type="match status" value="1"/>
</dbReference>
<keyword evidence="3" id="KW-1185">Reference proteome</keyword>
<evidence type="ECO:0008006" key="4">
    <source>
        <dbReference type="Google" id="ProtNLM"/>
    </source>
</evidence>
<dbReference type="InterPro" id="IPR053030">
    <property type="entry name" value="Ribosomal_biogenesis_FAF1-like"/>
</dbReference>
<feature type="region of interest" description="Disordered" evidence="1">
    <location>
        <begin position="16"/>
        <end position="126"/>
    </location>
</feature>
<reference evidence="2" key="1">
    <citation type="submission" date="2022-12" db="EMBL/GenBank/DDBJ databases">
        <authorList>
            <person name="Brejova B."/>
        </authorList>
    </citation>
    <scope>NUCLEOTIDE SEQUENCE</scope>
</reference>
<proteinExistence type="predicted"/>
<comment type="caution">
    <text evidence="2">The sequence shown here is derived from an EMBL/GenBank/DDBJ whole genome shotgun (WGS) entry which is preliminary data.</text>
</comment>
<evidence type="ECO:0000313" key="2">
    <source>
        <dbReference type="EMBL" id="CAI5759165.1"/>
    </source>
</evidence>
<organism evidence="2 3">
    <name type="scientific">Candida verbasci</name>
    <dbReference type="NCBI Taxonomy" id="1227364"/>
    <lineage>
        <taxon>Eukaryota</taxon>
        <taxon>Fungi</taxon>
        <taxon>Dikarya</taxon>
        <taxon>Ascomycota</taxon>
        <taxon>Saccharomycotina</taxon>
        <taxon>Pichiomycetes</taxon>
        <taxon>Debaryomycetaceae</taxon>
        <taxon>Candida/Lodderomyces clade</taxon>
        <taxon>Candida</taxon>
    </lineage>
</organism>
<dbReference type="GO" id="GO:0000462">
    <property type="term" value="P:maturation of SSU-rRNA from tricistronic rRNA transcript (SSU-rRNA, 5.8S rRNA, LSU-rRNA)"/>
    <property type="evidence" value="ECO:0007669"/>
    <property type="project" value="TreeGrafter"/>
</dbReference>
<accession>A0A9W4XB75</accession>
<protein>
    <recommendedName>
        <fullName evidence="4">Protein FAF1</fullName>
    </recommendedName>
</protein>
<feature type="compositionally biased region" description="Basic and acidic residues" evidence="1">
    <location>
        <begin position="30"/>
        <end position="40"/>
    </location>
</feature>
<feature type="region of interest" description="Disordered" evidence="1">
    <location>
        <begin position="233"/>
        <end position="267"/>
    </location>
</feature>
<feature type="compositionally biased region" description="Acidic residues" evidence="1">
    <location>
        <begin position="41"/>
        <end position="60"/>
    </location>
</feature>
<dbReference type="PANTHER" id="PTHR28096:SF1">
    <property type="entry name" value="PROTEIN FAF1"/>
    <property type="match status" value="1"/>
</dbReference>
<dbReference type="OrthoDB" id="5556956at2759"/>
<dbReference type="EMBL" id="CANTUO010000004">
    <property type="protein sequence ID" value="CAI5759165.1"/>
    <property type="molecule type" value="Genomic_DNA"/>
</dbReference>
<evidence type="ECO:0000313" key="3">
    <source>
        <dbReference type="Proteomes" id="UP001152885"/>
    </source>
</evidence>
<evidence type="ECO:0000256" key="1">
    <source>
        <dbReference type="SAM" id="MobiDB-lite"/>
    </source>
</evidence>
<feature type="compositionally biased region" description="Basic and acidic residues" evidence="1">
    <location>
        <begin position="103"/>
        <end position="120"/>
    </location>
</feature>
<dbReference type="AlphaFoldDB" id="A0A9W4XB75"/>
<gene>
    <name evidence="2" type="ORF">CANVERA_P3674</name>
</gene>
<sequence>MSDEEEYKKQLEIQRRNFEAQFGSIEDLGFEDKSKGKSSESESENNSESESETSESDFEGFDPASEINEPKVIKLNDSYTPTPTISKRDKKILKYGKIPTVEEIDKREKLAESKKPKTNEDNDENLQNDLKLQKLLKESHILTNTLEYSGADLTLQTIDFDDPTGKARRRTLDSRFEELSSTNGVRPKTLEKMPMNMRKGMIKKRNEKISKYEKEAKDAGIVISKVRKGELRDLSAGRGSTSSSDRLGSGKKIKKTNRDKGLKIHGIGKSTRNGLVISQNDITRINSNKKYNRR</sequence>
<name>A0A9W4XB75_9ASCO</name>
<dbReference type="GO" id="GO:0005730">
    <property type="term" value="C:nucleolus"/>
    <property type="evidence" value="ECO:0007669"/>
    <property type="project" value="TreeGrafter"/>
</dbReference>
<dbReference type="Proteomes" id="UP001152885">
    <property type="component" value="Unassembled WGS sequence"/>
</dbReference>